<evidence type="ECO:0000313" key="3">
    <source>
        <dbReference type="EMBL" id="RKP50508.1"/>
    </source>
</evidence>
<proteinExistence type="predicted"/>
<dbReference type="EMBL" id="RBZV01000002">
    <property type="protein sequence ID" value="RKP50508.1"/>
    <property type="molecule type" value="Genomic_DNA"/>
</dbReference>
<feature type="region of interest" description="Disordered" evidence="1">
    <location>
        <begin position="191"/>
        <end position="213"/>
    </location>
</feature>
<sequence length="213" mass="22247">MDSTAIERLFLRVRGLFGRGRVTFVDDSGPVQQMQVRMSGLVTADNRLRVPEFGFTSNPPIGSDALVLHVAGDQSVGAVVATNHQPSRPTGLKAGESMLYSQDGKQIYLTASGGIVVTAQGQDIVVNQARNVTVNCSGDFTVNCGGKFNVVAPGGANFQAPLVAASGDIQDNSGSNSATMKIMRADYDAHEHPVPNVQPGNGTTTTGTPSPTM</sequence>
<comment type="caution">
    <text evidence="3">The sequence shown here is derived from an EMBL/GenBank/DDBJ whole genome shotgun (WGS) entry which is preliminary data.</text>
</comment>
<dbReference type="RefSeq" id="WP_121276337.1">
    <property type="nucleotide sequence ID" value="NZ_RBZV01000002.1"/>
</dbReference>
<name>A0A494XIV1_9BURK</name>
<evidence type="ECO:0000313" key="4">
    <source>
        <dbReference type="Proteomes" id="UP000280434"/>
    </source>
</evidence>
<dbReference type="AlphaFoldDB" id="A0A494XIV1"/>
<dbReference type="Pfam" id="PF06890">
    <property type="entry name" value="Phage_Mu_Gp45"/>
    <property type="match status" value="1"/>
</dbReference>
<dbReference type="InterPro" id="IPR014462">
    <property type="entry name" value="Phage_Mu_Gp45"/>
</dbReference>
<dbReference type="NCBIfam" id="TIGR01644">
    <property type="entry name" value="phage_P2_V"/>
    <property type="match status" value="1"/>
</dbReference>
<feature type="domain" description="Bacteriophage Mu Gp45 N-terminal" evidence="2">
    <location>
        <begin position="19"/>
        <end position="85"/>
    </location>
</feature>
<reference evidence="3 4" key="1">
    <citation type="submission" date="2018-10" db="EMBL/GenBank/DDBJ databases">
        <title>Paraburkholderia sp. 7MK8-2, isolated from soil.</title>
        <authorList>
            <person name="Gao Z.-H."/>
            <person name="Qiu L.-H."/>
        </authorList>
    </citation>
    <scope>NUCLEOTIDE SEQUENCE [LARGE SCALE GENOMIC DNA]</scope>
    <source>
        <strain evidence="3 4">7MK8-2</strain>
    </source>
</reference>
<dbReference type="Proteomes" id="UP000280434">
    <property type="component" value="Unassembled WGS sequence"/>
</dbReference>
<dbReference type="PIRSF" id="PIRSF012337">
    <property type="entry name" value="gp45"/>
    <property type="match status" value="1"/>
</dbReference>
<dbReference type="OrthoDB" id="9802994at2"/>
<protein>
    <submittedName>
        <fullName evidence="3">Phage baseplate assembly protein V</fullName>
    </submittedName>
</protein>
<dbReference type="InterPro" id="IPR013046">
    <property type="entry name" value="GpV/Gp45"/>
</dbReference>
<accession>A0A494XIV1</accession>
<feature type="compositionally biased region" description="Low complexity" evidence="1">
    <location>
        <begin position="199"/>
        <end position="213"/>
    </location>
</feature>
<dbReference type="InterPro" id="IPR053861">
    <property type="entry name" value="Phage_Mu_Gp45_N"/>
</dbReference>
<gene>
    <name evidence="3" type="ORF">D7S89_05225</name>
</gene>
<keyword evidence="4" id="KW-1185">Reference proteome</keyword>
<organism evidence="3 4">
    <name type="scientific">Trinickia fusca</name>
    <dbReference type="NCBI Taxonomy" id="2419777"/>
    <lineage>
        <taxon>Bacteria</taxon>
        <taxon>Pseudomonadati</taxon>
        <taxon>Pseudomonadota</taxon>
        <taxon>Betaproteobacteria</taxon>
        <taxon>Burkholderiales</taxon>
        <taxon>Burkholderiaceae</taxon>
        <taxon>Trinickia</taxon>
    </lineage>
</organism>
<evidence type="ECO:0000259" key="2">
    <source>
        <dbReference type="Pfam" id="PF06890"/>
    </source>
</evidence>
<evidence type="ECO:0000256" key="1">
    <source>
        <dbReference type="SAM" id="MobiDB-lite"/>
    </source>
</evidence>